<dbReference type="Pfam" id="PF06500">
    <property type="entry name" value="FrsA-like"/>
    <property type="match status" value="1"/>
</dbReference>
<dbReference type="PANTHER" id="PTHR22946:SF12">
    <property type="entry name" value="CONIDIAL PIGMENT BIOSYNTHESIS PROTEIN AYG1 (AFU_ORTHOLOGUE AFUA_2G17550)"/>
    <property type="match status" value="1"/>
</dbReference>
<keyword evidence="2" id="KW-0614">Plasmid</keyword>
<dbReference type="InterPro" id="IPR029058">
    <property type="entry name" value="AB_hydrolase_fold"/>
</dbReference>
<proteinExistence type="predicted"/>
<dbReference type="GO" id="GO:0016787">
    <property type="term" value="F:hydrolase activity"/>
    <property type="evidence" value="ECO:0007669"/>
    <property type="project" value="UniProtKB-KW"/>
</dbReference>
<dbReference type="EMBL" id="CP028472">
    <property type="protein sequence ID" value="AVW89716.1"/>
    <property type="molecule type" value="Genomic_DNA"/>
</dbReference>
<dbReference type="Proteomes" id="UP000241447">
    <property type="component" value="Plasmid pCBLh4a"/>
</dbReference>
<evidence type="ECO:0000313" key="3">
    <source>
        <dbReference type="Proteomes" id="UP000241447"/>
    </source>
</evidence>
<dbReference type="InterPro" id="IPR050261">
    <property type="entry name" value="FrsA_esterase"/>
</dbReference>
<dbReference type="InterPro" id="IPR010520">
    <property type="entry name" value="FrsA-like"/>
</dbReference>
<organism evidence="2 3">
    <name type="scientific">Celeribacter baekdonensis</name>
    <dbReference type="NCBI Taxonomy" id="875171"/>
    <lineage>
        <taxon>Bacteria</taxon>
        <taxon>Pseudomonadati</taxon>
        <taxon>Pseudomonadota</taxon>
        <taxon>Alphaproteobacteria</taxon>
        <taxon>Rhodobacterales</taxon>
        <taxon>Roseobacteraceae</taxon>
        <taxon>Celeribacter</taxon>
    </lineage>
</organism>
<dbReference type="PANTHER" id="PTHR22946">
    <property type="entry name" value="DIENELACTONE HYDROLASE DOMAIN-CONTAINING PROTEIN-RELATED"/>
    <property type="match status" value="1"/>
</dbReference>
<dbReference type="Gene3D" id="3.40.50.1820">
    <property type="entry name" value="alpha/beta hydrolase"/>
    <property type="match status" value="1"/>
</dbReference>
<dbReference type="KEGG" id="cbak:DA792_00440"/>
<reference evidence="2 3" key="1">
    <citation type="submission" date="2018-03" db="EMBL/GenBank/DDBJ databases">
        <title>The Complete Genome of Celeribacter baekdonensis strain LH4, a Thiosulfate-Oxidizing Alphaproteobacterium Isolated from Gulf of Mexico Continental Slope Sediments.</title>
        <authorList>
            <person name="Flood B.E."/>
            <person name="Bailey J.V."/>
            <person name="Leprich D."/>
        </authorList>
    </citation>
    <scope>NUCLEOTIDE SEQUENCE [LARGE SCALE GENOMIC DNA]</scope>
    <source>
        <strain evidence="2 3">LH4</strain>
        <plasmid evidence="3">Plasmid pcblh4a</plasmid>
    </source>
</reference>
<sequence>MGNVRTMAISIRLRPLGRATGPMNGIRRGRRAAGFEAAGDMDDAIDDFERASMFYACGSWPHLKSNADAQAALEQARLAYATGAELLSGNFEAVQIPFEGDTFGGYLFTPEGDGPFPAVVSLNGTDVVKEQLGYDLPRSLLAHGIAVLLVDLAGVGDSGDYTLTFDIEKLPLAATDYLHSHAGIDPDRIGMMGVSIGGQGAARALFNQDAGLKAIVSHCAPLDFAYANAAALVPQLPQLPQLTVDGYVDNLNLAAGSTAEDLGTALEAFAFSAQNLVNEPPVSTPLLVVTTNDDPVAPLEDLALITGATTDSTVVVLDETGLLGNERTLGKLAGQGLRHVLIRAAASGRQTTQACRNPLLNRNWSLRPTK</sequence>
<gene>
    <name evidence="2" type="ORF">DA792_00440</name>
</gene>
<keyword evidence="1" id="KW-0378">Hydrolase</keyword>
<evidence type="ECO:0008006" key="4">
    <source>
        <dbReference type="Google" id="ProtNLM"/>
    </source>
</evidence>
<accession>A0A2R4LXT4</accession>
<evidence type="ECO:0000313" key="2">
    <source>
        <dbReference type="EMBL" id="AVW89716.1"/>
    </source>
</evidence>
<dbReference type="SUPFAM" id="SSF53474">
    <property type="entry name" value="alpha/beta-Hydrolases"/>
    <property type="match status" value="1"/>
</dbReference>
<name>A0A2R4LXT4_9RHOB</name>
<dbReference type="AlphaFoldDB" id="A0A2R4LXT4"/>
<evidence type="ECO:0000256" key="1">
    <source>
        <dbReference type="ARBA" id="ARBA00022801"/>
    </source>
</evidence>
<protein>
    <recommendedName>
        <fullName evidence="4">Alpha/beta hydrolase</fullName>
    </recommendedName>
</protein>
<geneLocation type="plasmid" evidence="3">
    <name>pcblh4a</name>
</geneLocation>